<dbReference type="AlphaFoldDB" id="A0A415G4E8"/>
<evidence type="ECO:0000313" key="2">
    <source>
        <dbReference type="EMBL" id="RHN16180.1"/>
    </source>
</evidence>
<protein>
    <recommendedName>
        <fullName evidence="5">Tetratricopeptide repeat protein</fullName>
    </recommendedName>
</protein>
<evidence type="ECO:0000313" key="3">
    <source>
        <dbReference type="Proteomes" id="UP000283497"/>
    </source>
</evidence>
<dbReference type="Proteomes" id="UP000283497">
    <property type="component" value="Unassembled WGS sequence"/>
</dbReference>
<dbReference type="EMBL" id="QRNJ01000064">
    <property type="protein sequence ID" value="RHK35455.1"/>
    <property type="molecule type" value="Genomic_DNA"/>
</dbReference>
<accession>A0A415G4E8</accession>
<dbReference type="RefSeq" id="WP_118315048.1">
    <property type="nucleotide sequence ID" value="NZ_QRNJ01000064.1"/>
</dbReference>
<evidence type="ECO:0008006" key="5">
    <source>
        <dbReference type="Google" id="ProtNLM"/>
    </source>
</evidence>
<comment type="caution">
    <text evidence="1">The sequence shown here is derived from an EMBL/GenBank/DDBJ whole genome shotgun (WGS) entry which is preliminary data.</text>
</comment>
<reference evidence="3 4" key="1">
    <citation type="submission" date="2018-08" db="EMBL/GenBank/DDBJ databases">
        <title>A genome reference for cultivated species of the human gut microbiota.</title>
        <authorList>
            <person name="Zou Y."/>
            <person name="Xue W."/>
            <person name="Luo G."/>
        </authorList>
    </citation>
    <scope>NUCLEOTIDE SEQUENCE [LARGE SCALE GENOMIC DNA]</scope>
    <source>
        <strain evidence="2 4">AF31-17AC</strain>
        <strain evidence="1 3">AF45-14BH</strain>
    </source>
</reference>
<organism evidence="1 3">
    <name type="scientific">Anaerobutyricum hallii</name>
    <dbReference type="NCBI Taxonomy" id="39488"/>
    <lineage>
        <taxon>Bacteria</taxon>
        <taxon>Bacillati</taxon>
        <taxon>Bacillota</taxon>
        <taxon>Clostridia</taxon>
        <taxon>Lachnospirales</taxon>
        <taxon>Lachnospiraceae</taxon>
        <taxon>Anaerobutyricum</taxon>
    </lineage>
</organism>
<evidence type="ECO:0000313" key="4">
    <source>
        <dbReference type="Proteomes" id="UP000283700"/>
    </source>
</evidence>
<evidence type="ECO:0000313" key="1">
    <source>
        <dbReference type="EMBL" id="RHK35455.1"/>
    </source>
</evidence>
<dbReference type="EMBL" id="QRQO01000006">
    <property type="protein sequence ID" value="RHN16180.1"/>
    <property type="molecule type" value="Genomic_DNA"/>
</dbReference>
<gene>
    <name evidence="1" type="ORF">DW068_13555</name>
    <name evidence="2" type="ORF">DWZ29_03485</name>
</gene>
<dbReference type="Proteomes" id="UP000283700">
    <property type="component" value="Unassembled WGS sequence"/>
</dbReference>
<name>A0A415G4E8_9FIRM</name>
<proteinExistence type="predicted"/>
<sequence>MENLYSVRIIRRENQVVSGVYIKEFWMFCGVYVNEFIIEQDKVSGDKDKVTCNIILQENGVGIDELKADYNIKVTGINDSINLLSKDRRISFGNQIKGDILGISKCLKWNKNGVEEFKRLYEAFVNSDFAYNNYLTHLFLEQFGYDMKITQLEILNNCMDEIYARDEEIEGLIYRRFAYFNCARKINRICDSLKVARVFKDERVMIAAHELSVENEEFTMGNVLAGLIGLSKKKLWLDGEIYIQKTLDREAYNKYSAFIYYALAHYYEKQRKNKKEAWRLYQNMQKVDSNNYRMLFKYAAYAFYKNKYATHELHKNSYINSWILFFELYNLIERQVDRGWIQPLELEYYYKCARILSDIPEDKAVRMGMQPIKAEDIKRIEVNDFQKSNFMNKILFNDNLREVYKKYFRDKMESYRLDNIVEQY</sequence>